<proteinExistence type="predicted"/>
<sequence length="148" mass="16942">MMRIFRAYHMQVSGQSAVELTMTPGERKRRCLRAGGWSLWIIMMLVCGYYGHVLWRQYFPEVADSSVNKAMRPYWLSDVHYVFKKGPLPARIEIDNEVTPEEGYTPDSELTAAEEDVPEGDTEESASETDALRLRVQQALKEVDGKQP</sequence>
<dbReference type="Proteomes" id="UP000682928">
    <property type="component" value="Chromosome"/>
</dbReference>
<evidence type="ECO:0000256" key="1">
    <source>
        <dbReference type="SAM" id="MobiDB-lite"/>
    </source>
</evidence>
<keyword evidence="2" id="KW-0812">Transmembrane</keyword>
<accession>A0AA86INB7</accession>
<evidence type="ECO:0000313" key="4">
    <source>
        <dbReference type="Proteomes" id="UP000682928"/>
    </source>
</evidence>
<name>A0AA86INB7_9ENTR</name>
<dbReference type="EMBL" id="AP024590">
    <property type="protein sequence ID" value="BCU53815.1"/>
    <property type="molecule type" value="Genomic_DNA"/>
</dbReference>
<feature type="transmembrane region" description="Helical" evidence="2">
    <location>
        <begin position="37"/>
        <end position="55"/>
    </location>
</feature>
<evidence type="ECO:0000256" key="2">
    <source>
        <dbReference type="SAM" id="Phobius"/>
    </source>
</evidence>
<reference evidence="3" key="1">
    <citation type="submission" date="2021-04" db="EMBL/GenBank/DDBJ databases">
        <title>Difference and commonality of drug resistance evolution in various bacteria. and drug sensitivity profiles.</title>
        <authorList>
            <person name="Maeda T."/>
            <person name="Shibai A."/>
            <person name="Kawada K."/>
            <person name="Kotani H."/>
            <person name="Tarusawa Y."/>
            <person name="Tanabe K."/>
            <person name="Furusawa C."/>
        </authorList>
    </citation>
    <scope>NUCLEOTIDE SEQUENCE</scope>
    <source>
        <strain evidence="3">JCM 8580</strain>
    </source>
</reference>
<dbReference type="RefSeq" id="WP_088222421.1">
    <property type="nucleotide sequence ID" value="NZ_FTNJ01000010.1"/>
</dbReference>
<evidence type="ECO:0000313" key="3">
    <source>
        <dbReference type="EMBL" id="BCU53815.1"/>
    </source>
</evidence>
<dbReference type="AlphaFoldDB" id="A0AA86INB7"/>
<evidence type="ECO:0008006" key="5">
    <source>
        <dbReference type="Google" id="ProtNLM"/>
    </source>
</evidence>
<keyword evidence="2" id="KW-1133">Transmembrane helix</keyword>
<organism evidence="3 4">
    <name type="scientific">Enterobacter kobei</name>
    <dbReference type="NCBI Taxonomy" id="208224"/>
    <lineage>
        <taxon>Bacteria</taxon>
        <taxon>Pseudomonadati</taxon>
        <taxon>Pseudomonadota</taxon>
        <taxon>Gammaproteobacteria</taxon>
        <taxon>Enterobacterales</taxon>
        <taxon>Enterobacteriaceae</taxon>
        <taxon>Enterobacter</taxon>
        <taxon>Enterobacter cloacae complex</taxon>
    </lineage>
</organism>
<feature type="region of interest" description="Disordered" evidence="1">
    <location>
        <begin position="94"/>
        <end position="131"/>
    </location>
</feature>
<gene>
    <name evidence="3" type="ORF">ENKO_04090</name>
</gene>
<protein>
    <recommendedName>
        <fullName evidence="5">Type II secretion system protein B</fullName>
    </recommendedName>
</protein>
<keyword evidence="2" id="KW-0472">Membrane</keyword>
<feature type="compositionally biased region" description="Acidic residues" evidence="1">
    <location>
        <begin position="112"/>
        <end position="127"/>
    </location>
</feature>